<evidence type="ECO:0000313" key="1">
    <source>
        <dbReference type="EMBL" id="SCB86433.1"/>
    </source>
</evidence>
<dbReference type="AlphaFoldDB" id="A0A1C3ZVR0"/>
<organism evidence="1 2">
    <name type="scientific">Kosakonia oryzendophytica</name>
    <dbReference type="NCBI Taxonomy" id="1005665"/>
    <lineage>
        <taxon>Bacteria</taxon>
        <taxon>Pseudomonadati</taxon>
        <taxon>Pseudomonadota</taxon>
        <taxon>Gammaproteobacteria</taxon>
        <taxon>Enterobacterales</taxon>
        <taxon>Enterobacteriaceae</taxon>
        <taxon>Kosakonia</taxon>
    </lineage>
</organism>
<gene>
    <name evidence="1" type="ORF">GA0061071_102196</name>
</gene>
<dbReference type="Proteomes" id="UP000198975">
    <property type="component" value="Unassembled WGS sequence"/>
</dbReference>
<reference evidence="2" key="1">
    <citation type="submission" date="2016-08" db="EMBL/GenBank/DDBJ databases">
        <authorList>
            <person name="Varghese N."/>
            <person name="Submissions Spin"/>
        </authorList>
    </citation>
    <scope>NUCLEOTIDE SEQUENCE [LARGE SCALE GENOMIC DNA]</scope>
    <source>
        <strain evidence="2">REICA_082</strain>
    </source>
</reference>
<keyword evidence="2" id="KW-1185">Reference proteome</keyword>
<evidence type="ECO:0008006" key="3">
    <source>
        <dbReference type="Google" id="ProtNLM"/>
    </source>
</evidence>
<sequence>MLSFLKNLLGRPDAAAPERGPLGLHLHAGFTIDTLLFRLCEEELLVTLPGEEYTIGACGSFDLGAGCMIHRYYTTGDEFLQISTSGGLETSNIDDIKLFVYEESAGVSGEKTWREMLSAKTMGKPSLCWRDCLWQRVFNAEERADIEPIYTLETVNNPAGACWEVHNFMMAYQREVTDGVFEYLLLNGEETFNEQNQPEWIYSRALGVDIPLTSLKIIG</sequence>
<dbReference type="OrthoDB" id="6148994at2"/>
<dbReference type="EMBL" id="FMAY01000002">
    <property type="protein sequence ID" value="SCB86433.1"/>
    <property type="molecule type" value="Genomic_DNA"/>
</dbReference>
<evidence type="ECO:0000313" key="2">
    <source>
        <dbReference type="Proteomes" id="UP000198975"/>
    </source>
</evidence>
<accession>A0A1C3ZVR0</accession>
<dbReference type="Pfam" id="PF10679">
    <property type="entry name" value="DUF2491"/>
    <property type="match status" value="1"/>
</dbReference>
<name>A0A1C3ZVR0_9ENTR</name>
<dbReference type="InterPro" id="IPR019621">
    <property type="entry name" value="DUF2491"/>
</dbReference>
<proteinExistence type="predicted"/>
<dbReference type="RefSeq" id="WP_088237428.1">
    <property type="nucleotide sequence ID" value="NZ_FMAY01000002.1"/>
</dbReference>
<protein>
    <recommendedName>
        <fullName evidence="3">DUF2491 domain-containing protein</fullName>
    </recommendedName>
</protein>